<dbReference type="InterPro" id="IPR036291">
    <property type="entry name" value="NAD(P)-bd_dom_sf"/>
</dbReference>
<dbReference type="EMBL" id="BARS01004110">
    <property type="protein sequence ID" value="GAF73154.1"/>
    <property type="molecule type" value="Genomic_DNA"/>
</dbReference>
<reference evidence="4" key="1">
    <citation type="journal article" date="2014" name="Front. Microbiol.">
        <title>High frequency of phylogenetically diverse reductive dehalogenase-homologous genes in deep subseafloor sedimentary metagenomes.</title>
        <authorList>
            <person name="Kawai M."/>
            <person name="Futagami T."/>
            <person name="Toyoda A."/>
            <person name="Takaki Y."/>
            <person name="Nishi S."/>
            <person name="Hori S."/>
            <person name="Arai W."/>
            <person name="Tsubouchi T."/>
            <person name="Morono Y."/>
            <person name="Uchiyama I."/>
            <person name="Ito T."/>
            <person name="Fujiyama A."/>
            <person name="Inagaki F."/>
            <person name="Takami H."/>
        </authorList>
    </citation>
    <scope>NUCLEOTIDE SEQUENCE</scope>
    <source>
        <strain evidence="4">Expedition CK06-06</strain>
    </source>
</reference>
<gene>
    <name evidence="4" type="ORF">S01H1_08007</name>
</gene>
<dbReference type="Pfam" id="PF16653">
    <property type="entry name" value="Sacchrp_dh_C"/>
    <property type="match status" value="1"/>
</dbReference>
<dbReference type="Gene3D" id="3.30.360.10">
    <property type="entry name" value="Dihydrodipicolinate Reductase, domain 2"/>
    <property type="match status" value="1"/>
</dbReference>
<organism evidence="4">
    <name type="scientific">marine sediment metagenome</name>
    <dbReference type="NCBI Taxonomy" id="412755"/>
    <lineage>
        <taxon>unclassified sequences</taxon>
        <taxon>metagenomes</taxon>
        <taxon>ecological metagenomes</taxon>
    </lineage>
</organism>
<evidence type="ECO:0000259" key="3">
    <source>
        <dbReference type="Pfam" id="PF16653"/>
    </source>
</evidence>
<dbReference type="PANTHER" id="PTHR11133:SF22">
    <property type="entry name" value="ALPHA-AMINOADIPIC SEMIALDEHYDE SYNTHASE, MITOCHONDRIAL"/>
    <property type="match status" value="1"/>
</dbReference>
<comment type="caution">
    <text evidence="4">The sequence shown here is derived from an EMBL/GenBank/DDBJ whole genome shotgun (WGS) entry which is preliminary data.</text>
</comment>
<evidence type="ECO:0000259" key="2">
    <source>
        <dbReference type="Pfam" id="PF03435"/>
    </source>
</evidence>
<feature type="domain" description="Saccharopine dehydrogenase NADP binding" evidence="2">
    <location>
        <begin position="3"/>
        <end position="103"/>
    </location>
</feature>
<proteinExistence type="predicted"/>
<dbReference type="GO" id="GO:0016491">
    <property type="term" value="F:oxidoreductase activity"/>
    <property type="evidence" value="ECO:0007669"/>
    <property type="project" value="UniProtKB-KW"/>
</dbReference>
<dbReference type="SUPFAM" id="SSF51735">
    <property type="entry name" value="NAD(P)-binding Rossmann-fold domains"/>
    <property type="match status" value="1"/>
</dbReference>
<dbReference type="InterPro" id="IPR005097">
    <property type="entry name" value="Sacchrp_dh_NADP-bd"/>
</dbReference>
<dbReference type="InterPro" id="IPR051168">
    <property type="entry name" value="AASS"/>
</dbReference>
<dbReference type="InterPro" id="IPR032095">
    <property type="entry name" value="Sacchrp_dh-like_C"/>
</dbReference>
<evidence type="ECO:0008006" key="5">
    <source>
        <dbReference type="Google" id="ProtNLM"/>
    </source>
</evidence>
<dbReference type="SUPFAM" id="SSF55347">
    <property type="entry name" value="Glyceraldehyde-3-phosphate dehydrogenase-like, C-terminal domain"/>
    <property type="match status" value="1"/>
</dbReference>
<accession>X0RWF6</accession>
<dbReference type="Gene3D" id="3.40.50.720">
    <property type="entry name" value="NAD(P)-binding Rossmann-like Domain"/>
    <property type="match status" value="1"/>
</dbReference>
<evidence type="ECO:0000313" key="4">
    <source>
        <dbReference type="EMBL" id="GAF73154.1"/>
    </source>
</evidence>
<name>X0RWF6_9ZZZZ</name>
<dbReference type="Pfam" id="PF03435">
    <property type="entry name" value="Sacchrp_dh_NADP"/>
    <property type="match status" value="1"/>
</dbReference>
<evidence type="ECO:0000256" key="1">
    <source>
        <dbReference type="ARBA" id="ARBA00023002"/>
    </source>
</evidence>
<feature type="domain" description="Saccharopine dehydrogenase-like C-terminal" evidence="3">
    <location>
        <begin position="148"/>
        <end position="381"/>
    </location>
</feature>
<dbReference type="PANTHER" id="PTHR11133">
    <property type="entry name" value="SACCHAROPINE DEHYDROGENASE"/>
    <property type="match status" value="1"/>
</dbReference>
<protein>
    <recommendedName>
        <fullName evidence="5">Saccharopine dehydrogenase NADP binding domain-containing protein</fullName>
    </recommendedName>
</protein>
<sequence>MKVLIIGGSGKIGSVVAWDLVGDNEVEAVGIVDRREDALEAKRKWINSDKVIVHVLDISNREDTRRLMKQYDVGVITLPDRRTSYRVVDTAIEAGLNIIDILEEYHRRPDPYEVEGLELPNGMTLERYGEWLHRKAIDNGVILLDGLGFAPGLSNITLGEGIRRMDKTDSAIGRVGGIPAKEASGKHPLKYMITWAFAHVLREYMVKVKVIKNGKAVEVPAMSERENFRFTQLGKDEELECAITPGMPSFLFTRPQLNEFAEKTIRWPGHFEGINTLKECGMLDLAPVEFNSTKIAPRDFLLSIIDPKLRPLEGDTDVCVMWNTVTGVKNGKKMRIDYYMWDEADTRNGISSMGRVTGFSAAIGAILIGRGEIEKKGIVAP</sequence>
<keyword evidence="1" id="KW-0560">Oxidoreductase</keyword>
<dbReference type="AlphaFoldDB" id="X0RWF6"/>
<feature type="non-terminal residue" evidence="4">
    <location>
        <position position="381"/>
    </location>
</feature>